<feature type="transmembrane region" description="Helical" evidence="1">
    <location>
        <begin position="102"/>
        <end position="121"/>
    </location>
</feature>
<dbReference type="InterPro" id="IPR008523">
    <property type="entry name" value="DUF805"/>
</dbReference>
<dbReference type="PANTHER" id="PTHR34980:SF2">
    <property type="entry name" value="INNER MEMBRANE PROTEIN YHAH-RELATED"/>
    <property type="match status" value="1"/>
</dbReference>
<evidence type="ECO:0000256" key="1">
    <source>
        <dbReference type="SAM" id="Phobius"/>
    </source>
</evidence>
<keyword evidence="1" id="KW-0812">Transmembrane</keyword>
<protein>
    <submittedName>
        <fullName evidence="2">Putative integral membrane protein</fullName>
    </submittedName>
</protein>
<reference evidence="2 3" key="1">
    <citation type="journal article" date="2016" name="Syst. Appl. Microbiol.">
        <title>Genomic characterization of a fructophilic bee symbiont Lactobacillus kunkeei reveals its niche-specific adaptation.</title>
        <authorList>
            <person name="Maeno S."/>
            <person name="Tanizawa Y."/>
            <person name="Kanesaki Y."/>
            <person name="Kubota E."/>
            <person name="Kumar H."/>
            <person name="Dicks L."/>
            <person name="Salminen S."/>
            <person name="Nakagawa J."/>
            <person name="Arita M."/>
            <person name="Endo A."/>
        </authorList>
    </citation>
    <scope>NUCLEOTIDE SEQUENCE [LARGE SCALE GENOMIC DNA]</scope>
    <source>
        <strain evidence="2 3">FF30-6</strain>
    </source>
</reference>
<gene>
    <name evidence="2" type="ORF">FF306_00914</name>
</gene>
<sequence>MSIKYCSNCGNQMAYSDIFCSFCGSNQEDNQIIVDKDKISSTDVLKGYFKHLYTIAGCSSRKEYWLGFLWMMIFAVSFHLIWSLSYASLHDSASGVRLLKCYGFVFAFCKYFVSISLIFSMCRRLHDANISGWFLLLFLVPIFGWIVIFVLLCQKSQEEGQRKYGNKKPSKAINHVIGWLLVIIFGLFAGVHEMKTIQFKYEESVNLHRFDMFIQKENEGKYYNYTYNGSNYDH</sequence>
<keyword evidence="1" id="KW-1133">Transmembrane helix</keyword>
<feature type="transmembrane region" description="Helical" evidence="1">
    <location>
        <begin position="133"/>
        <end position="152"/>
    </location>
</feature>
<dbReference type="AlphaFoldDB" id="A0A1L8CHY7"/>
<feature type="transmembrane region" description="Helical" evidence="1">
    <location>
        <begin position="64"/>
        <end position="82"/>
    </location>
</feature>
<comment type="caution">
    <text evidence="2">The sequence shown here is derived from an EMBL/GenBank/DDBJ whole genome shotgun (WGS) entry which is preliminary data.</text>
</comment>
<dbReference type="Pfam" id="PF05656">
    <property type="entry name" value="DUF805"/>
    <property type="match status" value="1"/>
</dbReference>
<organism evidence="2 3">
    <name type="scientific">Apilactobacillus kunkeei</name>
    <dbReference type="NCBI Taxonomy" id="148814"/>
    <lineage>
        <taxon>Bacteria</taxon>
        <taxon>Bacillati</taxon>
        <taxon>Bacillota</taxon>
        <taxon>Bacilli</taxon>
        <taxon>Lactobacillales</taxon>
        <taxon>Lactobacillaceae</taxon>
        <taxon>Apilactobacillus</taxon>
    </lineage>
</organism>
<keyword evidence="1" id="KW-0472">Membrane</keyword>
<dbReference type="Proteomes" id="UP000186588">
    <property type="component" value="Unassembled WGS sequence"/>
</dbReference>
<evidence type="ECO:0000313" key="2">
    <source>
        <dbReference type="EMBL" id="GAT90804.1"/>
    </source>
</evidence>
<dbReference type="EMBL" id="BDDX01000009">
    <property type="protein sequence ID" value="GAT90804.1"/>
    <property type="molecule type" value="Genomic_DNA"/>
</dbReference>
<accession>A0A1L8CHY7</accession>
<dbReference type="PANTHER" id="PTHR34980">
    <property type="entry name" value="INNER MEMBRANE PROTEIN-RELATED-RELATED"/>
    <property type="match status" value="1"/>
</dbReference>
<dbReference type="GO" id="GO:0005886">
    <property type="term" value="C:plasma membrane"/>
    <property type="evidence" value="ECO:0007669"/>
    <property type="project" value="TreeGrafter"/>
</dbReference>
<proteinExistence type="predicted"/>
<evidence type="ECO:0000313" key="3">
    <source>
        <dbReference type="Proteomes" id="UP000186588"/>
    </source>
</evidence>
<name>A0A1L8CHY7_9LACO</name>
<feature type="transmembrane region" description="Helical" evidence="1">
    <location>
        <begin position="172"/>
        <end position="191"/>
    </location>
</feature>